<feature type="transmembrane region" description="Helical" evidence="8">
    <location>
        <begin position="393"/>
        <end position="415"/>
    </location>
</feature>
<dbReference type="InterPro" id="IPR001905">
    <property type="entry name" value="Ammonium_transpt"/>
</dbReference>
<dbReference type="NCBIfam" id="TIGR00836">
    <property type="entry name" value="amt"/>
    <property type="match status" value="1"/>
</dbReference>
<dbReference type="PANTHER" id="PTHR43029:SF10">
    <property type="entry name" value="AMMONIUM TRANSPORTER MEP2"/>
    <property type="match status" value="1"/>
</dbReference>
<comment type="similarity">
    <text evidence="2 8">Belongs to the ammonia transporter channel (TC 1.A.11.2) family.</text>
</comment>
<dbReference type="Gene3D" id="1.10.3430.10">
    <property type="entry name" value="Ammonium transporter AmtB like domains"/>
    <property type="match status" value="1"/>
</dbReference>
<dbReference type="Proteomes" id="UP001596052">
    <property type="component" value="Unassembled WGS sequence"/>
</dbReference>
<feature type="transmembrane region" description="Helical" evidence="8">
    <location>
        <begin position="80"/>
        <end position="104"/>
    </location>
</feature>
<dbReference type="SUPFAM" id="SSF111352">
    <property type="entry name" value="Ammonium transporter"/>
    <property type="match status" value="1"/>
</dbReference>
<feature type="domain" description="Ammonium transporter AmtB-like" evidence="10">
    <location>
        <begin position="49"/>
        <end position="445"/>
    </location>
</feature>
<protein>
    <recommendedName>
        <fullName evidence="8">Ammonium transporter</fullName>
    </recommendedName>
</protein>
<gene>
    <name evidence="11" type="ORF">ACFQDI_21645</name>
</gene>
<evidence type="ECO:0000256" key="1">
    <source>
        <dbReference type="ARBA" id="ARBA00004141"/>
    </source>
</evidence>
<keyword evidence="12" id="KW-1185">Reference proteome</keyword>
<sequence>MTHPLLKSTGSGTARNASAPVALVLALLAVATPAHAADGAATISSGDTAWLLVSTALVLFMMIPGLALFYAGLVRSKNVLSILMQCFALTAVMSLVWLACGYSLCFADGGALIGGFGKAFLSGVTPGTVRSDCPTIPELLHFAYQMMFFLITPGLFIGAFAERMKFKAILVFSVIWSLVVYAPCCYGVWHKAGAFFGLTGVIDLAGGIVVHITAGVAALVACVMVGPRKEFPSAQFMPHNLPLTIVGAGMLWVGWFGFNAGSHLAANGAAAMTLVVTHLSACAASVVWMLIEWIRNGKPSALGIATGSIAGLAAITPAAGKVGPVGALCIGSISALLCWLACSKLKHKFRYDDSLDVFGVHGMGGFVGTILVAVFGSTSFAGGLGEFSIGSQLLTQSLASLWTILLSGVGSFVILKGIDLTIGLRVTHEDEYQGLDLAEHGETAYND</sequence>
<evidence type="ECO:0000313" key="11">
    <source>
        <dbReference type="EMBL" id="MFC5457486.1"/>
    </source>
</evidence>
<keyword evidence="7 8" id="KW-0924">Ammonia transport</keyword>
<feature type="transmembrane region" description="Helical" evidence="8">
    <location>
        <begin position="301"/>
        <end position="319"/>
    </location>
</feature>
<keyword evidence="3 8" id="KW-0813">Transport</keyword>
<evidence type="ECO:0000256" key="2">
    <source>
        <dbReference type="ARBA" id="ARBA00005887"/>
    </source>
</evidence>
<comment type="caution">
    <text evidence="11">The sequence shown here is derived from an EMBL/GenBank/DDBJ whole genome shotgun (WGS) entry which is preliminary data.</text>
</comment>
<feature type="transmembrane region" description="Helical" evidence="8">
    <location>
        <begin position="325"/>
        <end position="345"/>
    </location>
</feature>
<keyword evidence="9" id="KW-0732">Signal</keyword>
<dbReference type="PANTHER" id="PTHR43029">
    <property type="entry name" value="AMMONIUM TRANSPORTER MEP2"/>
    <property type="match status" value="1"/>
</dbReference>
<feature type="transmembrane region" description="Helical" evidence="8">
    <location>
        <begin position="264"/>
        <end position="289"/>
    </location>
</feature>
<evidence type="ECO:0000256" key="3">
    <source>
        <dbReference type="ARBA" id="ARBA00022448"/>
    </source>
</evidence>
<dbReference type="InterPro" id="IPR024041">
    <property type="entry name" value="NH4_transpt_AmtB-like_dom"/>
</dbReference>
<evidence type="ECO:0000256" key="7">
    <source>
        <dbReference type="ARBA" id="ARBA00023177"/>
    </source>
</evidence>
<evidence type="ECO:0000256" key="8">
    <source>
        <dbReference type="RuleBase" id="RU362002"/>
    </source>
</evidence>
<feature type="transmembrane region" description="Helical" evidence="8">
    <location>
        <begin position="52"/>
        <end position="73"/>
    </location>
</feature>
<evidence type="ECO:0000256" key="5">
    <source>
        <dbReference type="ARBA" id="ARBA00022989"/>
    </source>
</evidence>
<evidence type="ECO:0000256" key="9">
    <source>
        <dbReference type="SAM" id="SignalP"/>
    </source>
</evidence>
<feature type="transmembrane region" description="Helical" evidence="8">
    <location>
        <begin position="195"/>
        <end position="225"/>
    </location>
</feature>
<proteinExistence type="inferred from homology"/>
<feature type="chain" id="PRO_5045535352" description="Ammonium transporter" evidence="9">
    <location>
        <begin position="37"/>
        <end position="447"/>
    </location>
</feature>
<feature type="transmembrane region" description="Helical" evidence="8">
    <location>
        <begin position="357"/>
        <end position="381"/>
    </location>
</feature>
<feature type="transmembrane region" description="Helical" evidence="8">
    <location>
        <begin position="237"/>
        <end position="258"/>
    </location>
</feature>
<name>A0ABW0KYJ2_9BACT</name>
<feature type="transmembrane region" description="Helical" evidence="8">
    <location>
        <begin position="168"/>
        <end position="189"/>
    </location>
</feature>
<feature type="signal peptide" evidence="9">
    <location>
        <begin position="1"/>
        <end position="36"/>
    </location>
</feature>
<accession>A0ABW0KYJ2</accession>
<evidence type="ECO:0000313" key="12">
    <source>
        <dbReference type="Proteomes" id="UP001596052"/>
    </source>
</evidence>
<organism evidence="11 12">
    <name type="scientific">Prosthecobacter fluviatilis</name>
    <dbReference type="NCBI Taxonomy" id="445931"/>
    <lineage>
        <taxon>Bacteria</taxon>
        <taxon>Pseudomonadati</taxon>
        <taxon>Verrucomicrobiota</taxon>
        <taxon>Verrucomicrobiia</taxon>
        <taxon>Verrucomicrobiales</taxon>
        <taxon>Verrucomicrobiaceae</taxon>
        <taxon>Prosthecobacter</taxon>
    </lineage>
</organism>
<dbReference type="Pfam" id="PF00909">
    <property type="entry name" value="Ammonium_transp"/>
    <property type="match status" value="1"/>
</dbReference>
<reference evidence="12" key="1">
    <citation type="journal article" date="2019" name="Int. J. Syst. Evol. Microbiol.">
        <title>The Global Catalogue of Microorganisms (GCM) 10K type strain sequencing project: providing services to taxonomists for standard genome sequencing and annotation.</title>
        <authorList>
            <consortium name="The Broad Institute Genomics Platform"/>
            <consortium name="The Broad Institute Genome Sequencing Center for Infectious Disease"/>
            <person name="Wu L."/>
            <person name="Ma J."/>
        </authorList>
    </citation>
    <scope>NUCLEOTIDE SEQUENCE [LARGE SCALE GENOMIC DNA]</scope>
    <source>
        <strain evidence="12">CGMCC 4.1469</strain>
    </source>
</reference>
<keyword evidence="5 8" id="KW-1133">Transmembrane helix</keyword>
<dbReference type="RefSeq" id="WP_377170839.1">
    <property type="nucleotide sequence ID" value="NZ_JBHSMQ010000010.1"/>
</dbReference>
<comment type="subcellular location">
    <subcellularLocation>
        <location evidence="8">Cell membrane</location>
        <topology evidence="8">Multi-pass membrane protein</topology>
    </subcellularLocation>
    <subcellularLocation>
        <location evidence="1">Membrane</location>
        <topology evidence="1">Multi-pass membrane protein</topology>
    </subcellularLocation>
</comment>
<evidence type="ECO:0000256" key="6">
    <source>
        <dbReference type="ARBA" id="ARBA00023136"/>
    </source>
</evidence>
<evidence type="ECO:0000256" key="4">
    <source>
        <dbReference type="ARBA" id="ARBA00022692"/>
    </source>
</evidence>
<dbReference type="InterPro" id="IPR029020">
    <property type="entry name" value="Ammonium/urea_transptr"/>
</dbReference>
<dbReference type="EMBL" id="JBHSMQ010000010">
    <property type="protein sequence ID" value="MFC5457486.1"/>
    <property type="molecule type" value="Genomic_DNA"/>
</dbReference>
<keyword evidence="6 8" id="KW-0472">Membrane</keyword>
<feature type="transmembrane region" description="Helical" evidence="8">
    <location>
        <begin position="142"/>
        <end position="161"/>
    </location>
</feature>
<keyword evidence="4 8" id="KW-0812">Transmembrane</keyword>
<evidence type="ECO:0000259" key="10">
    <source>
        <dbReference type="Pfam" id="PF00909"/>
    </source>
</evidence>